<protein>
    <submittedName>
        <fullName evidence="1">Uncharacterized protein</fullName>
    </submittedName>
</protein>
<reference evidence="1 2" key="1">
    <citation type="submission" date="2020-10" db="EMBL/GenBank/DDBJ databases">
        <title>Sequencing the genomes of 1000 actinobacteria strains.</title>
        <authorList>
            <person name="Klenk H.-P."/>
        </authorList>
    </citation>
    <scope>NUCLEOTIDE SEQUENCE [LARGE SCALE GENOMIC DNA]</scope>
    <source>
        <strain evidence="1 2">DSM 43748</strain>
    </source>
</reference>
<dbReference type="RefSeq" id="WP_192773170.1">
    <property type="nucleotide sequence ID" value="NZ_BAAASY010000019.1"/>
</dbReference>
<dbReference type="Proteomes" id="UP000661607">
    <property type="component" value="Unassembled WGS sequence"/>
</dbReference>
<organism evidence="1 2">
    <name type="scientific">Nonomuraea africana</name>
    <dbReference type="NCBI Taxonomy" id="46171"/>
    <lineage>
        <taxon>Bacteria</taxon>
        <taxon>Bacillati</taxon>
        <taxon>Actinomycetota</taxon>
        <taxon>Actinomycetes</taxon>
        <taxon>Streptosporangiales</taxon>
        <taxon>Streptosporangiaceae</taxon>
        <taxon>Nonomuraea</taxon>
    </lineage>
</organism>
<dbReference type="EMBL" id="JADBEF010000001">
    <property type="protein sequence ID" value="MBE1557579.1"/>
    <property type="molecule type" value="Genomic_DNA"/>
</dbReference>
<gene>
    <name evidence="1" type="ORF">H4W81_000358</name>
</gene>
<name>A0ABR9K6E0_9ACTN</name>
<keyword evidence="2" id="KW-1185">Reference proteome</keyword>
<evidence type="ECO:0000313" key="2">
    <source>
        <dbReference type="Proteomes" id="UP000661607"/>
    </source>
</evidence>
<accession>A0ABR9K6E0</accession>
<evidence type="ECO:0000313" key="1">
    <source>
        <dbReference type="EMBL" id="MBE1557579.1"/>
    </source>
</evidence>
<proteinExistence type="predicted"/>
<sequence>MPNLVAADPDQSVLITERLPGHRLAASRFLPRPLAASDLTAVVNTLTTLARRHPTPHPAAGWDYAQRIDDYWRHVVLDDADRDKLLQLLDQAGPMRCFALGDCACRECHPRRSCGLLALPGLCPASALEGGRSRHDDRLCFSVWLT</sequence>
<comment type="caution">
    <text evidence="1">The sequence shown here is derived from an EMBL/GenBank/DDBJ whole genome shotgun (WGS) entry which is preliminary data.</text>
</comment>